<feature type="compositionally biased region" description="Basic and acidic residues" evidence="1">
    <location>
        <begin position="81"/>
        <end position="98"/>
    </location>
</feature>
<dbReference type="InterPro" id="IPR032272">
    <property type="entry name" value="DUF4834"/>
</dbReference>
<evidence type="ECO:0000313" key="4">
    <source>
        <dbReference type="Proteomes" id="UP000238180"/>
    </source>
</evidence>
<keyword evidence="2" id="KW-0812">Transmembrane</keyword>
<accession>A0A2N9PCB0</accession>
<dbReference type="EMBL" id="OLKH01000110">
    <property type="protein sequence ID" value="SPE77996.1"/>
    <property type="molecule type" value="Genomic_DNA"/>
</dbReference>
<name>A0A2N9PCB0_9FLAO</name>
<keyword evidence="2" id="KW-1133">Transmembrane helix</keyword>
<evidence type="ECO:0000256" key="2">
    <source>
        <dbReference type="SAM" id="Phobius"/>
    </source>
</evidence>
<gene>
    <name evidence="3" type="ORF">FLACOL_02010</name>
</gene>
<feature type="region of interest" description="Disordered" evidence="1">
    <location>
        <begin position="73"/>
        <end position="99"/>
    </location>
</feature>
<reference evidence="3 4" key="1">
    <citation type="submission" date="2018-02" db="EMBL/GenBank/DDBJ databases">
        <authorList>
            <person name="Cohen D.B."/>
            <person name="Kent A.D."/>
        </authorList>
    </citation>
    <scope>NUCLEOTIDE SEQUENCE [LARGE SCALE GENOMIC DNA]</scope>
    <source>
        <strain evidence="3">CIP109753</strain>
    </source>
</reference>
<sequence>MIKNKLKQFNCEMNLFIFEKKIKMQEASIPGLFKTIVYILGFYYLIKILSRVFLPIIMRKVINKAQENFNRQYSNENFDQSTKETYYDEKNSTRDFKKPTKQVGEYVDYEEVE</sequence>
<proteinExistence type="predicted"/>
<evidence type="ECO:0008006" key="5">
    <source>
        <dbReference type="Google" id="ProtNLM"/>
    </source>
</evidence>
<dbReference type="Proteomes" id="UP000238180">
    <property type="component" value="Unassembled WGS sequence"/>
</dbReference>
<organism evidence="3 4">
    <name type="scientific">Flavobacterium columnare</name>
    <dbReference type="NCBI Taxonomy" id="996"/>
    <lineage>
        <taxon>Bacteria</taxon>
        <taxon>Pseudomonadati</taxon>
        <taxon>Bacteroidota</taxon>
        <taxon>Flavobacteriia</taxon>
        <taxon>Flavobacteriales</taxon>
        <taxon>Flavobacteriaceae</taxon>
        <taxon>Flavobacterium</taxon>
    </lineage>
</organism>
<dbReference type="RefSeq" id="WP_240668920.1">
    <property type="nucleotide sequence ID" value="NZ_OLKH01000110.1"/>
</dbReference>
<feature type="transmembrane region" description="Helical" evidence="2">
    <location>
        <begin position="36"/>
        <end position="54"/>
    </location>
</feature>
<keyword evidence="2" id="KW-0472">Membrane</keyword>
<protein>
    <recommendedName>
        <fullName evidence="5">DUF4834 domain-containing protein</fullName>
    </recommendedName>
</protein>
<dbReference type="AlphaFoldDB" id="A0A2N9PCB0"/>
<evidence type="ECO:0000256" key="1">
    <source>
        <dbReference type="SAM" id="MobiDB-lite"/>
    </source>
</evidence>
<evidence type="ECO:0000313" key="3">
    <source>
        <dbReference type="EMBL" id="SPE77996.1"/>
    </source>
</evidence>
<dbReference type="Pfam" id="PF16118">
    <property type="entry name" value="DUF4834"/>
    <property type="match status" value="1"/>
</dbReference>